<sequence>MKIILRSFPGATSLTMSYKVNTTSAHGQSHCAVMIVITAINLNVKTKKNDFPELATFQKSVDLIQSKITKKNPKVLYNKDMNNLIISECYENIISYL</sequence>
<evidence type="ECO:0000313" key="1">
    <source>
        <dbReference type="EMBL" id="KAL0109322.1"/>
    </source>
</evidence>
<reference evidence="1 2" key="1">
    <citation type="submission" date="2023-03" db="EMBL/GenBank/DDBJ databases">
        <title>High recombination rates correlate with genetic variation in Cardiocondyla obscurior ants.</title>
        <authorList>
            <person name="Errbii M."/>
        </authorList>
    </citation>
    <scope>NUCLEOTIDE SEQUENCE [LARGE SCALE GENOMIC DNA]</scope>
    <source>
        <strain evidence="1">Alpha-2009</strain>
        <tissue evidence="1">Whole body</tissue>
    </source>
</reference>
<evidence type="ECO:0000313" key="2">
    <source>
        <dbReference type="Proteomes" id="UP001430953"/>
    </source>
</evidence>
<name>A0AAW2F1N7_9HYME</name>
<protein>
    <submittedName>
        <fullName evidence="1">Uncharacterized protein</fullName>
    </submittedName>
</protein>
<comment type="caution">
    <text evidence="1">The sequence shown here is derived from an EMBL/GenBank/DDBJ whole genome shotgun (WGS) entry which is preliminary data.</text>
</comment>
<organism evidence="1 2">
    <name type="scientific">Cardiocondyla obscurior</name>
    <dbReference type="NCBI Taxonomy" id="286306"/>
    <lineage>
        <taxon>Eukaryota</taxon>
        <taxon>Metazoa</taxon>
        <taxon>Ecdysozoa</taxon>
        <taxon>Arthropoda</taxon>
        <taxon>Hexapoda</taxon>
        <taxon>Insecta</taxon>
        <taxon>Pterygota</taxon>
        <taxon>Neoptera</taxon>
        <taxon>Endopterygota</taxon>
        <taxon>Hymenoptera</taxon>
        <taxon>Apocrita</taxon>
        <taxon>Aculeata</taxon>
        <taxon>Formicoidea</taxon>
        <taxon>Formicidae</taxon>
        <taxon>Myrmicinae</taxon>
        <taxon>Cardiocondyla</taxon>
    </lineage>
</organism>
<dbReference type="AlphaFoldDB" id="A0AAW2F1N7"/>
<dbReference type="Proteomes" id="UP001430953">
    <property type="component" value="Unassembled WGS sequence"/>
</dbReference>
<proteinExistence type="predicted"/>
<gene>
    <name evidence="1" type="ORF">PUN28_014421</name>
</gene>
<keyword evidence="2" id="KW-1185">Reference proteome</keyword>
<dbReference type="EMBL" id="JADYXP020000015">
    <property type="protein sequence ID" value="KAL0109322.1"/>
    <property type="molecule type" value="Genomic_DNA"/>
</dbReference>
<accession>A0AAW2F1N7</accession>